<name>A0A086SZS9_HAPC1</name>
<comment type="caution">
    <text evidence="1">The sequence shown here is derived from an EMBL/GenBank/DDBJ whole genome shotgun (WGS) entry which is preliminary data.</text>
</comment>
<dbReference type="HOGENOM" id="CLU_051354_0_0_1"/>
<protein>
    <recommendedName>
        <fullName evidence="3">F-box domain-containing protein</fullName>
    </recommendedName>
</protein>
<dbReference type="InterPro" id="IPR032675">
    <property type="entry name" value="LRR_dom_sf"/>
</dbReference>
<evidence type="ECO:0000313" key="2">
    <source>
        <dbReference type="Proteomes" id="UP000029964"/>
    </source>
</evidence>
<sequence>MAAGTEHEAFILRLPDELLEPVLVSSARFTPDPPLRTRYEDYEDDEEDNDYETPQALPLVCRRFHRLATPHLYADIAIRCNGRHEPNESVRRTKLLHRTFRESPSLWPHCRTLTILADSPWAAPGVPIYNAESLNMNLLYIAVDLVTWLTGATELCIRDCHGDHKMSDILSLVRLAAEHMPGLKHLTLHGRWGSPFDLPLVSDTLSDLGLSACLRTLAISGISYAGNDSDWKRLRAKAGTASFTELNLRHFKHNLSALEALVMWPARLERFSFRMPCSDYYSGDPALSQYSLAALQPILATQRATLTHIRLQQIFSSGIEGFDMTIFPNLQSLWLSHDLTGTDTSLVANLVSPNLRMFHWDQMLEDQQQCENLSSFGKREEDWLRAFAAAAAVERKPTLRRIRVCYRPEPFFYSYNGQDEDCSPLYPWDRMDRVAREIQPHGIHLSYNKPNLTRKQFNERVEDRYNY</sequence>
<keyword evidence="2" id="KW-1185">Reference proteome</keyword>
<accession>A0A086SZS9</accession>
<dbReference type="EMBL" id="JPKY01000090">
    <property type="protein sequence ID" value="KFH42611.1"/>
    <property type="molecule type" value="Genomic_DNA"/>
</dbReference>
<reference evidence="2" key="1">
    <citation type="journal article" date="2014" name="Genome Announc.">
        <title>Genome sequence and annotation of Acremonium chrysogenum, producer of the beta-lactam antibiotic cephalosporin C.</title>
        <authorList>
            <person name="Terfehr D."/>
            <person name="Dahlmann T.A."/>
            <person name="Specht T."/>
            <person name="Zadra I."/>
            <person name="Kuernsteiner H."/>
            <person name="Kueck U."/>
        </authorList>
    </citation>
    <scope>NUCLEOTIDE SEQUENCE [LARGE SCALE GENOMIC DNA]</scope>
    <source>
        <strain evidence="2">ATCC 11550 / CBS 779.69 / DSM 880 / IAM 14645 / JCM 23072 / IMI 49137</strain>
    </source>
</reference>
<dbReference type="OrthoDB" id="5138542at2759"/>
<dbReference type="Proteomes" id="UP000029964">
    <property type="component" value="Unassembled WGS sequence"/>
</dbReference>
<proteinExistence type="predicted"/>
<evidence type="ECO:0000313" key="1">
    <source>
        <dbReference type="EMBL" id="KFH42611.1"/>
    </source>
</evidence>
<dbReference type="AlphaFoldDB" id="A0A086SZS9"/>
<evidence type="ECO:0008006" key="3">
    <source>
        <dbReference type="Google" id="ProtNLM"/>
    </source>
</evidence>
<gene>
    <name evidence="1" type="ORF">ACRE_066920</name>
</gene>
<dbReference type="Gene3D" id="3.80.10.10">
    <property type="entry name" value="Ribonuclease Inhibitor"/>
    <property type="match status" value="1"/>
</dbReference>
<organism evidence="1 2">
    <name type="scientific">Hapsidospora chrysogenum (strain ATCC 11550 / CBS 779.69 / DSM 880 / IAM 14645 / JCM 23072 / IMI 49137)</name>
    <name type="common">Acremonium chrysogenum</name>
    <dbReference type="NCBI Taxonomy" id="857340"/>
    <lineage>
        <taxon>Eukaryota</taxon>
        <taxon>Fungi</taxon>
        <taxon>Dikarya</taxon>
        <taxon>Ascomycota</taxon>
        <taxon>Pezizomycotina</taxon>
        <taxon>Sordariomycetes</taxon>
        <taxon>Hypocreomycetidae</taxon>
        <taxon>Hypocreales</taxon>
        <taxon>Bionectriaceae</taxon>
        <taxon>Hapsidospora</taxon>
    </lineage>
</organism>